<dbReference type="STRING" id="945553.A0A0D2P054"/>
<dbReference type="PANTHER" id="PTHR28058:SF1">
    <property type="entry name" value="SMALL RIBOSOMAL SUBUNIT PROTEIN BS1M"/>
    <property type="match status" value="1"/>
</dbReference>
<name>A0A0D2P054_HYPSF</name>
<organism evidence="2 3">
    <name type="scientific">Hypholoma sublateritium (strain FD-334 SS-4)</name>
    <dbReference type="NCBI Taxonomy" id="945553"/>
    <lineage>
        <taxon>Eukaryota</taxon>
        <taxon>Fungi</taxon>
        <taxon>Dikarya</taxon>
        <taxon>Basidiomycota</taxon>
        <taxon>Agaricomycotina</taxon>
        <taxon>Agaricomycetes</taxon>
        <taxon>Agaricomycetidae</taxon>
        <taxon>Agaricales</taxon>
        <taxon>Agaricineae</taxon>
        <taxon>Strophariaceae</taxon>
        <taxon>Hypholoma</taxon>
    </lineage>
</organism>
<proteinExistence type="predicted"/>
<protein>
    <submittedName>
        <fullName evidence="2">Uncharacterized protein</fullName>
    </submittedName>
</protein>
<keyword evidence="3" id="KW-1185">Reference proteome</keyword>
<evidence type="ECO:0000256" key="1">
    <source>
        <dbReference type="SAM" id="MobiDB-lite"/>
    </source>
</evidence>
<dbReference type="AlphaFoldDB" id="A0A0D2P054"/>
<dbReference type="PANTHER" id="PTHR28058">
    <property type="entry name" value="37S RIBOSOMAL PROTEIN MRP51, MITOCHONDRIAL"/>
    <property type="match status" value="1"/>
</dbReference>
<evidence type="ECO:0000313" key="2">
    <source>
        <dbReference type="EMBL" id="KJA24314.1"/>
    </source>
</evidence>
<accession>A0A0D2P054</accession>
<gene>
    <name evidence="2" type="ORF">HYPSUDRAFT_200802</name>
</gene>
<sequence>MASTAITRHPPRIPKVLQPASPFGELLRRSNFAAYDPTIRQTYAAPPSYVHRGNWGLKRPIANRVRHSAIVLRQFEEHAHYIEWDKAPAQVDFVRRVEALNIAPQLEPNTPWMLSLGPAADAIDSDFCAPTAVPAWRSAESVREAVAGPAPDETFRIPKTMRGRGVGRRVGLGAEDLPANVPAKAEREAGGYGKKAEPTVVPPPVAPRADAESYIQPNVAAMTPTQFEAYLAELRALRPQFKAYLRAEIEKQRGDKEKGRRINPESLSDDELILNLGEEAKDKGLHRYFLGAHTRAKFDVYSDAADKKLSPKEAAAAANTPQPIQGQPHKFGGLVYSKPTKLETYFSGRAEPGLVLQKLSAVGTDSFHKADSNGFITAFAGMSARLKKEKIAPGPHNAVTPLFHPCTEEGIIAPLEVNAAGTGTVRHLKPSIHDMRMIELRLQAPPKVVGRHVINQTMLGVKVDANVAMEATGELHSRANPHRPGSLAFNAQGVVSKQKNNFSQLKSSWAAGSLRGQPVLPYNRASKPRVAVAEKAPESGP</sequence>
<feature type="compositionally biased region" description="Basic and acidic residues" evidence="1">
    <location>
        <begin position="185"/>
        <end position="197"/>
    </location>
</feature>
<feature type="region of interest" description="Disordered" evidence="1">
    <location>
        <begin position="185"/>
        <end position="204"/>
    </location>
</feature>
<reference evidence="3" key="1">
    <citation type="submission" date="2014-04" db="EMBL/GenBank/DDBJ databases">
        <title>Evolutionary Origins and Diversification of the Mycorrhizal Mutualists.</title>
        <authorList>
            <consortium name="DOE Joint Genome Institute"/>
            <consortium name="Mycorrhizal Genomics Consortium"/>
            <person name="Kohler A."/>
            <person name="Kuo A."/>
            <person name="Nagy L.G."/>
            <person name="Floudas D."/>
            <person name="Copeland A."/>
            <person name="Barry K.W."/>
            <person name="Cichocki N."/>
            <person name="Veneault-Fourrey C."/>
            <person name="LaButti K."/>
            <person name="Lindquist E.A."/>
            <person name="Lipzen A."/>
            <person name="Lundell T."/>
            <person name="Morin E."/>
            <person name="Murat C."/>
            <person name="Riley R."/>
            <person name="Ohm R."/>
            <person name="Sun H."/>
            <person name="Tunlid A."/>
            <person name="Henrissat B."/>
            <person name="Grigoriev I.V."/>
            <person name="Hibbett D.S."/>
            <person name="Martin F."/>
        </authorList>
    </citation>
    <scope>NUCLEOTIDE SEQUENCE [LARGE SCALE GENOMIC DNA]</scope>
    <source>
        <strain evidence="3">FD-334 SS-4</strain>
    </source>
</reference>
<dbReference type="OMA" id="NRWIRMW"/>
<dbReference type="InterPro" id="IPR016712">
    <property type="entry name" value="Rbsml_bS1m-like"/>
</dbReference>
<dbReference type="OrthoDB" id="2735536at2759"/>
<feature type="region of interest" description="Disordered" evidence="1">
    <location>
        <begin position="516"/>
        <end position="541"/>
    </location>
</feature>
<dbReference type="EMBL" id="KN817538">
    <property type="protein sequence ID" value="KJA24314.1"/>
    <property type="molecule type" value="Genomic_DNA"/>
</dbReference>
<evidence type="ECO:0000313" key="3">
    <source>
        <dbReference type="Proteomes" id="UP000054270"/>
    </source>
</evidence>
<dbReference type="Proteomes" id="UP000054270">
    <property type="component" value="Unassembled WGS sequence"/>
</dbReference>